<dbReference type="OrthoDB" id="6354873at2759"/>
<dbReference type="EMBL" id="JAANYQ010000014">
    <property type="protein sequence ID" value="KAF4120930.1"/>
    <property type="molecule type" value="Genomic_DNA"/>
</dbReference>
<dbReference type="GO" id="GO:0016491">
    <property type="term" value="F:oxidoreductase activity"/>
    <property type="evidence" value="ECO:0007669"/>
    <property type="project" value="InterPro"/>
</dbReference>
<feature type="transmembrane region" description="Helical" evidence="5">
    <location>
        <begin position="184"/>
        <end position="204"/>
    </location>
</feature>
<protein>
    <submittedName>
        <fullName evidence="7">Delta7-sterol 5-desaturase</fullName>
    </submittedName>
</protein>
<keyword evidence="4 5" id="KW-0472">Membrane</keyword>
<dbReference type="GO" id="GO:0005506">
    <property type="term" value="F:iron ion binding"/>
    <property type="evidence" value="ECO:0007669"/>
    <property type="project" value="InterPro"/>
</dbReference>
<comment type="subcellular location">
    <subcellularLocation>
        <location evidence="1">Membrane</location>
    </subcellularLocation>
</comment>
<evidence type="ECO:0000256" key="1">
    <source>
        <dbReference type="ARBA" id="ARBA00004370"/>
    </source>
</evidence>
<keyword evidence="3 5" id="KW-1133">Transmembrane helix</keyword>
<keyword evidence="8" id="KW-1185">Reference proteome</keyword>
<dbReference type="PANTHER" id="PTHR11863">
    <property type="entry name" value="STEROL DESATURASE"/>
    <property type="match status" value="1"/>
</dbReference>
<accession>A0A9P4YQJ7</accession>
<evidence type="ECO:0000256" key="2">
    <source>
        <dbReference type="ARBA" id="ARBA00022692"/>
    </source>
</evidence>
<dbReference type="InterPro" id="IPR006694">
    <property type="entry name" value="Fatty_acid_hydroxylase"/>
</dbReference>
<evidence type="ECO:0000256" key="4">
    <source>
        <dbReference type="ARBA" id="ARBA00023136"/>
    </source>
</evidence>
<evidence type="ECO:0000313" key="7">
    <source>
        <dbReference type="EMBL" id="KAF4120930.1"/>
    </source>
</evidence>
<gene>
    <name evidence="7" type="ORF">GMORB2_2416</name>
</gene>
<name>A0A9P4YQJ7_9HYPO</name>
<dbReference type="InterPro" id="IPR050307">
    <property type="entry name" value="Sterol_Desaturase_Related"/>
</dbReference>
<organism evidence="7 8">
    <name type="scientific">Geosmithia morbida</name>
    <dbReference type="NCBI Taxonomy" id="1094350"/>
    <lineage>
        <taxon>Eukaryota</taxon>
        <taxon>Fungi</taxon>
        <taxon>Dikarya</taxon>
        <taxon>Ascomycota</taxon>
        <taxon>Pezizomycotina</taxon>
        <taxon>Sordariomycetes</taxon>
        <taxon>Hypocreomycetidae</taxon>
        <taxon>Hypocreales</taxon>
        <taxon>Bionectriaceae</taxon>
        <taxon>Geosmithia</taxon>
    </lineage>
</organism>
<feature type="domain" description="Fatty acid hydroxylase" evidence="6">
    <location>
        <begin position="191"/>
        <end position="316"/>
    </location>
</feature>
<dbReference type="GO" id="GO:0008610">
    <property type="term" value="P:lipid biosynthetic process"/>
    <property type="evidence" value="ECO:0007669"/>
    <property type="project" value="InterPro"/>
</dbReference>
<evidence type="ECO:0000256" key="3">
    <source>
        <dbReference type="ARBA" id="ARBA00022989"/>
    </source>
</evidence>
<comment type="caution">
    <text evidence="7">The sequence shown here is derived from an EMBL/GenBank/DDBJ whole genome shotgun (WGS) entry which is preliminary data.</text>
</comment>
<evidence type="ECO:0000313" key="8">
    <source>
        <dbReference type="Proteomes" id="UP000749293"/>
    </source>
</evidence>
<keyword evidence="2 5" id="KW-0812">Transmembrane</keyword>
<sequence>MDIGLEVVDTFVADKFYAWLLPLNNAVAGINGTAPAAVSTWEYHPATHMLYLEPSEYAYQSAWPRDYAVRQGITLFFITCNKRHNKTTLEREMNGKRRRKKLTRHSRFFGLLNYFLLATLSYHLVFDKATLKHPKYLKDQMWLEIHQAVTAMPGMAIPTALLFLTEVRGYTRLYDSSEEGPGIWYDRIQPVLFIFFTDFCIYWIHRGLHHPLIYKRLHKPHHKWIMPTPYASYAFHPLDGFAQSVPYHVYPVFFPMHKLVFVGAFIFVNFWTIIIHDGEYITDNPIINGSACHSAHHLYFNYNYGQFLTLWDRLGGSYRKPNPEWFDKATKMSQETWQSGVKEMEKIQKTVEGNDDRTYSVGVAAKKNN</sequence>
<dbReference type="GeneID" id="55968646"/>
<proteinExistence type="predicted"/>
<dbReference type="GO" id="GO:0016020">
    <property type="term" value="C:membrane"/>
    <property type="evidence" value="ECO:0007669"/>
    <property type="project" value="UniProtKB-SubCell"/>
</dbReference>
<reference evidence="7" key="1">
    <citation type="submission" date="2020-03" db="EMBL/GenBank/DDBJ databases">
        <title>Site-based positive gene gene selection in Geosmithia morbida across the United States reveals a broad range of putative effectors and factors for local host and environmental adapation.</title>
        <authorList>
            <person name="Onufrak A."/>
            <person name="Murdoch R.W."/>
            <person name="Gazis R."/>
            <person name="Huff M."/>
            <person name="Staton M."/>
            <person name="Klingeman W."/>
            <person name="Hadziabdic D."/>
        </authorList>
    </citation>
    <scope>NUCLEOTIDE SEQUENCE</scope>
    <source>
        <strain evidence="7">1262</strain>
    </source>
</reference>
<evidence type="ECO:0000259" key="6">
    <source>
        <dbReference type="Pfam" id="PF04116"/>
    </source>
</evidence>
<dbReference type="Proteomes" id="UP000749293">
    <property type="component" value="Unassembled WGS sequence"/>
</dbReference>
<feature type="transmembrane region" description="Helical" evidence="5">
    <location>
        <begin position="106"/>
        <end position="125"/>
    </location>
</feature>
<evidence type="ECO:0000256" key="5">
    <source>
        <dbReference type="SAM" id="Phobius"/>
    </source>
</evidence>
<feature type="transmembrane region" description="Helical" evidence="5">
    <location>
        <begin position="145"/>
        <end position="164"/>
    </location>
</feature>
<feature type="transmembrane region" description="Helical" evidence="5">
    <location>
        <begin position="256"/>
        <end position="275"/>
    </location>
</feature>
<dbReference type="Pfam" id="PF04116">
    <property type="entry name" value="FA_hydroxylase"/>
    <property type="match status" value="1"/>
</dbReference>
<dbReference type="RefSeq" id="XP_035319582.1">
    <property type="nucleotide sequence ID" value="XM_035464396.1"/>
</dbReference>
<dbReference type="AlphaFoldDB" id="A0A9P4YQJ7"/>